<evidence type="ECO:0000313" key="9">
    <source>
        <dbReference type="EMBL" id="KAK7853974.1"/>
    </source>
</evidence>
<feature type="transmembrane region" description="Helical" evidence="7">
    <location>
        <begin position="472"/>
        <end position="496"/>
    </location>
</feature>
<comment type="similarity">
    <text evidence="2">Belongs to the SLC26A/SulP transporter (TC 2.A.53) family.</text>
</comment>
<evidence type="ECO:0000256" key="5">
    <source>
        <dbReference type="ARBA" id="ARBA00022989"/>
    </source>
</evidence>
<dbReference type="PROSITE" id="PS50801">
    <property type="entry name" value="STAS"/>
    <property type="match status" value="1"/>
</dbReference>
<feature type="domain" description="STAS" evidence="8">
    <location>
        <begin position="559"/>
        <end position="682"/>
    </location>
</feature>
<feature type="transmembrane region" description="Helical" evidence="7">
    <location>
        <begin position="411"/>
        <end position="433"/>
    </location>
</feature>
<keyword evidence="10" id="KW-1185">Reference proteome</keyword>
<evidence type="ECO:0000256" key="4">
    <source>
        <dbReference type="ARBA" id="ARBA00022692"/>
    </source>
</evidence>
<evidence type="ECO:0000256" key="7">
    <source>
        <dbReference type="SAM" id="Phobius"/>
    </source>
</evidence>
<dbReference type="Pfam" id="PF01740">
    <property type="entry name" value="STAS"/>
    <property type="match status" value="1"/>
</dbReference>
<keyword evidence="5 7" id="KW-1133">Transmembrane helix</keyword>
<dbReference type="Gene3D" id="3.30.750.24">
    <property type="entry name" value="STAS domain"/>
    <property type="match status" value="1"/>
</dbReference>
<dbReference type="InterPro" id="IPR001902">
    <property type="entry name" value="SLC26A/SulP_fam"/>
</dbReference>
<evidence type="ECO:0000256" key="3">
    <source>
        <dbReference type="ARBA" id="ARBA00022448"/>
    </source>
</evidence>
<feature type="transmembrane region" description="Helical" evidence="7">
    <location>
        <begin position="508"/>
        <end position="531"/>
    </location>
</feature>
<evidence type="ECO:0000256" key="6">
    <source>
        <dbReference type="ARBA" id="ARBA00023136"/>
    </source>
</evidence>
<keyword evidence="3" id="KW-0813">Transport</keyword>
<dbReference type="Pfam" id="PF00916">
    <property type="entry name" value="Sulfate_transp"/>
    <property type="match status" value="2"/>
</dbReference>
<dbReference type="NCBIfam" id="TIGR00815">
    <property type="entry name" value="sulP"/>
    <property type="match status" value="1"/>
</dbReference>
<evidence type="ECO:0000256" key="1">
    <source>
        <dbReference type="ARBA" id="ARBA00004141"/>
    </source>
</evidence>
<proteinExistence type="inferred from homology"/>
<dbReference type="SUPFAM" id="SSF52091">
    <property type="entry name" value="SpoIIaa-like"/>
    <property type="match status" value="1"/>
</dbReference>
<protein>
    <submittedName>
        <fullName evidence="9">High affinity sulfate transporter 2</fullName>
    </submittedName>
</protein>
<accession>A0AAW0LR82</accession>
<dbReference type="InterPro" id="IPR002645">
    <property type="entry name" value="STAS_dom"/>
</dbReference>
<dbReference type="Proteomes" id="UP000237347">
    <property type="component" value="Unassembled WGS sequence"/>
</dbReference>
<reference evidence="9 10" key="1">
    <citation type="journal article" date="2018" name="Sci. Data">
        <title>The draft genome sequence of cork oak.</title>
        <authorList>
            <person name="Ramos A.M."/>
            <person name="Usie A."/>
            <person name="Barbosa P."/>
            <person name="Barros P.M."/>
            <person name="Capote T."/>
            <person name="Chaves I."/>
            <person name="Simoes F."/>
            <person name="Abreu I."/>
            <person name="Carrasquinho I."/>
            <person name="Faro C."/>
            <person name="Guimaraes J.B."/>
            <person name="Mendonca D."/>
            <person name="Nobrega F."/>
            <person name="Rodrigues L."/>
            <person name="Saibo N.J.M."/>
            <person name="Varela M.C."/>
            <person name="Egas C."/>
            <person name="Matos J."/>
            <person name="Miguel C.M."/>
            <person name="Oliveira M.M."/>
            <person name="Ricardo C.P."/>
            <person name="Goncalves S."/>
        </authorList>
    </citation>
    <scope>NUCLEOTIDE SEQUENCE [LARGE SCALE GENOMIC DNA]</scope>
    <source>
        <strain evidence="10">cv. HL8</strain>
    </source>
</reference>
<comment type="caution">
    <text evidence="9">The sequence shown here is derived from an EMBL/GenBank/DDBJ whole genome shotgun (WGS) entry which is preliminary data.</text>
</comment>
<dbReference type="AlphaFoldDB" id="A0AAW0LR82"/>
<dbReference type="PANTHER" id="PTHR11814">
    <property type="entry name" value="SULFATE TRANSPORTER"/>
    <property type="match status" value="1"/>
</dbReference>
<feature type="transmembrane region" description="Helical" evidence="7">
    <location>
        <begin position="439"/>
        <end position="460"/>
    </location>
</feature>
<dbReference type="InterPro" id="IPR011547">
    <property type="entry name" value="SLC26A/SulP_dom"/>
</dbReference>
<sequence>MLSDANNDSGFSVLRFYADSIFPPLNYQAEPPVQTLSVTDVHSVVYLINLLVAMNRDVTDEAGSKEMDTGMCISPSQDHNPENLPYVHKVGVPPRQKLLKQFTTSVKETFFAGNPFRPFKGQSRLGKFVLALQAVFPIVSWGKDYNLARFKGDLIAGLTIASLCIPQDIGYARLANLPPQNGVYTSFVPPLIYAFMGSSRDIAIGPVAVVSLLLGSLLQNEIDPVKDALELGFLIDFLSHAAIVGFMGGAAITIALQQLKGLLGISNFTRKTDIVSVMRSVWGTIHHGWNWQTMAIGISFLAFLLLAKHIGKKNNKLFWVPAIAPMVCVILSTFLVYITHADKHGVPIVRHIKKGINPPSFKEIYFTGKYFGKGFRIGVLSGMIGLTEAIAIGRTFAAVKDYHLDGNKEMVALGSMNVVGSMTSCYVATGSFSRSAVNFMAGCNTAMSNIVMSCVVFLTLEFMTSLFKYTPNAILASIIISAVVGLIDVEAVSLLWKIDKFDFVACMGAFFGVIFVSVEIGLLIAVSISFAKILLQVTRPRTALLGNLPGTAVYRNILQYPEAKKVPGILIVRVDSAIYFSNSNYIKERILRWLTDEEEQLKKKGLPAIQYLVVEMSPVTDIDTSGIHAFEELYRSLQKRDVQLLLANPGPIVVNKLHASKIATLIGESKIFLSVADAVRYVPKTEEP</sequence>
<evidence type="ECO:0000313" key="10">
    <source>
        <dbReference type="Proteomes" id="UP000237347"/>
    </source>
</evidence>
<feature type="transmembrane region" description="Helical" evidence="7">
    <location>
        <begin position="318"/>
        <end position="338"/>
    </location>
</feature>
<dbReference type="EMBL" id="PKMF04000060">
    <property type="protein sequence ID" value="KAK7853974.1"/>
    <property type="molecule type" value="Genomic_DNA"/>
</dbReference>
<evidence type="ECO:0000256" key="2">
    <source>
        <dbReference type="ARBA" id="ARBA00008692"/>
    </source>
</evidence>
<feature type="transmembrane region" description="Helical" evidence="7">
    <location>
        <begin position="289"/>
        <end position="306"/>
    </location>
</feature>
<name>A0AAW0LR82_QUESU</name>
<keyword evidence="6 7" id="KW-0472">Membrane</keyword>
<dbReference type="GO" id="GO:0016020">
    <property type="term" value="C:membrane"/>
    <property type="evidence" value="ECO:0007669"/>
    <property type="project" value="UniProtKB-SubCell"/>
</dbReference>
<dbReference type="GO" id="GO:0055085">
    <property type="term" value="P:transmembrane transport"/>
    <property type="evidence" value="ECO:0007669"/>
    <property type="project" value="InterPro"/>
</dbReference>
<dbReference type="InterPro" id="IPR036513">
    <property type="entry name" value="STAS_dom_sf"/>
</dbReference>
<feature type="transmembrane region" description="Helical" evidence="7">
    <location>
        <begin position="231"/>
        <end position="256"/>
    </location>
</feature>
<feature type="transmembrane region" description="Helical" evidence="7">
    <location>
        <begin position="377"/>
        <end position="399"/>
    </location>
</feature>
<dbReference type="CDD" id="cd07042">
    <property type="entry name" value="STAS_SulP_like_sulfate_transporter"/>
    <property type="match status" value="1"/>
</dbReference>
<dbReference type="FunFam" id="3.30.750.24:FF:000002">
    <property type="entry name" value="Sulfate transporter 31"/>
    <property type="match status" value="1"/>
</dbReference>
<comment type="subcellular location">
    <subcellularLocation>
        <location evidence="1">Membrane</location>
        <topology evidence="1">Multi-pass membrane protein</topology>
    </subcellularLocation>
</comment>
<evidence type="ECO:0000259" key="8">
    <source>
        <dbReference type="PROSITE" id="PS50801"/>
    </source>
</evidence>
<gene>
    <name evidence="9" type="primary">ST2_0</name>
    <name evidence="9" type="ORF">CFP56_034157</name>
</gene>
<organism evidence="9 10">
    <name type="scientific">Quercus suber</name>
    <name type="common">Cork oak</name>
    <dbReference type="NCBI Taxonomy" id="58331"/>
    <lineage>
        <taxon>Eukaryota</taxon>
        <taxon>Viridiplantae</taxon>
        <taxon>Streptophyta</taxon>
        <taxon>Embryophyta</taxon>
        <taxon>Tracheophyta</taxon>
        <taxon>Spermatophyta</taxon>
        <taxon>Magnoliopsida</taxon>
        <taxon>eudicotyledons</taxon>
        <taxon>Gunneridae</taxon>
        <taxon>Pentapetalae</taxon>
        <taxon>rosids</taxon>
        <taxon>fabids</taxon>
        <taxon>Fagales</taxon>
        <taxon>Fagaceae</taxon>
        <taxon>Quercus</taxon>
    </lineage>
</organism>
<keyword evidence="4 7" id="KW-0812">Transmembrane</keyword>